<evidence type="ECO:0000256" key="1">
    <source>
        <dbReference type="ARBA" id="ARBA00000815"/>
    </source>
</evidence>
<dbReference type="PANTHER" id="PTHR13045">
    <property type="entry name" value="5'-NUCLEOTIDASE"/>
    <property type="match status" value="1"/>
</dbReference>
<dbReference type="GO" id="GO:0009117">
    <property type="term" value="P:nucleotide metabolic process"/>
    <property type="evidence" value="ECO:0007669"/>
    <property type="project" value="UniProtKB-KW"/>
</dbReference>
<dbReference type="GO" id="GO:0000287">
    <property type="term" value="F:magnesium ion binding"/>
    <property type="evidence" value="ECO:0007669"/>
    <property type="project" value="InterPro"/>
</dbReference>
<evidence type="ECO:0000256" key="4">
    <source>
        <dbReference type="ARBA" id="ARBA00022723"/>
    </source>
</evidence>
<comment type="catalytic activity">
    <reaction evidence="1">
        <text>a ribonucleoside 5'-phosphate + H2O = a ribonucleoside + phosphate</text>
        <dbReference type="Rhea" id="RHEA:12484"/>
        <dbReference type="ChEBI" id="CHEBI:15377"/>
        <dbReference type="ChEBI" id="CHEBI:18254"/>
        <dbReference type="ChEBI" id="CHEBI:43474"/>
        <dbReference type="ChEBI" id="CHEBI:58043"/>
        <dbReference type="EC" id="3.1.3.5"/>
    </reaction>
</comment>
<keyword evidence="5" id="KW-0547">Nucleotide-binding</keyword>
<dbReference type="InterPro" id="IPR006434">
    <property type="entry name" value="Pyrimidine_nucleotidase_eu"/>
</dbReference>
<dbReference type="KEGG" id="ovi:T265_14019"/>
<keyword evidence="6" id="KW-0378">Hydrolase</keyword>
<keyword evidence="10" id="KW-1185">Reference proteome</keyword>
<dbReference type="GeneID" id="20328185"/>
<evidence type="ECO:0000256" key="3">
    <source>
        <dbReference type="ARBA" id="ARBA00012643"/>
    </source>
</evidence>
<evidence type="ECO:0000313" key="9">
    <source>
        <dbReference type="EMBL" id="KER26334.1"/>
    </source>
</evidence>
<dbReference type="Gene3D" id="3.40.50.1000">
    <property type="entry name" value="HAD superfamily/HAD-like"/>
    <property type="match status" value="1"/>
</dbReference>
<protein>
    <recommendedName>
        <fullName evidence="3">5'-nucleotidase</fullName>
        <ecNumber evidence="3">3.1.3.5</ecNumber>
    </recommendedName>
</protein>
<dbReference type="EMBL" id="KL596750">
    <property type="protein sequence ID" value="KER26334.1"/>
    <property type="molecule type" value="Genomic_DNA"/>
</dbReference>
<sequence length="497" mass="52820">ATLGAHRGGPRKVGWVAAKEAPAAGFDTPADRQDTIRRFKTSRMGPGCDPTVFFASLQQSLDRALPGPDGVSLQQLLSDQFVEGMQPALGAHLRLAGVTGQVCVEELVYLAGELAEDPLATLQSQEKTNDSLVECGLKLSNWPNSLQHSRRNLGGTLERADAISVACVTTRRIIVVALDPCFPGTESVRHESVLRAASARHMTPTSSVYLAAFNVRTLKQAGQQAALALTLDLLGIDVCCVSETRTQDTSTVIELIAPSVSTRFRLRTSGDPEAAAVGCAGVGIVLSHRAEISSLDQISVDIRLCAVRLATSVKESHKWQVDRCPFIVSAYAPTDCSSDAVKDRFYDALNALPRTSGIVVVAGDLNAQGLLVGFTDPIIHSFNKTAASIANGDYARLSSQRPCVLLLGDSTGDVHMADGATVDDPTGISGTVLRIGFLNEAVEANLEKYKTLYDIVLVNDDTFAVPLAVMKSILQCHQAVADGIAAPTTNNTDDIEL</sequence>
<proteinExistence type="inferred from homology"/>
<dbReference type="Proteomes" id="UP000054324">
    <property type="component" value="Unassembled WGS sequence"/>
</dbReference>
<dbReference type="InterPro" id="IPR036691">
    <property type="entry name" value="Endo/exonu/phosph_ase_sf"/>
</dbReference>
<dbReference type="GO" id="GO:0008253">
    <property type="term" value="F:5'-nucleotidase activity"/>
    <property type="evidence" value="ECO:0007669"/>
    <property type="project" value="UniProtKB-EC"/>
</dbReference>
<dbReference type="EC" id="3.1.3.5" evidence="3"/>
<evidence type="ECO:0000256" key="8">
    <source>
        <dbReference type="ARBA" id="ARBA00023080"/>
    </source>
</evidence>
<name>A0A075ADW5_OPIVI</name>
<reference evidence="9 10" key="1">
    <citation type="submission" date="2013-11" db="EMBL/GenBank/DDBJ databases">
        <title>Opisthorchis viverrini - life in the bile duct.</title>
        <authorList>
            <person name="Young N.D."/>
            <person name="Nagarajan N."/>
            <person name="Lin S.J."/>
            <person name="Korhonen P.K."/>
            <person name="Jex A.R."/>
            <person name="Hall R.S."/>
            <person name="Safavi-Hemami H."/>
            <person name="Kaewkong W."/>
            <person name="Bertrand D."/>
            <person name="Gao S."/>
            <person name="Seet Q."/>
            <person name="Wongkham S."/>
            <person name="Teh B.T."/>
            <person name="Wongkham C."/>
            <person name="Intapan P.M."/>
            <person name="Maleewong W."/>
            <person name="Yang X."/>
            <person name="Hu M."/>
            <person name="Wang Z."/>
            <person name="Hofmann A."/>
            <person name="Sternberg P.W."/>
            <person name="Tan P."/>
            <person name="Wang J."/>
            <person name="Gasser R.B."/>
        </authorList>
    </citation>
    <scope>NUCLEOTIDE SEQUENCE [LARGE SCALE GENOMIC DNA]</scope>
</reference>
<evidence type="ECO:0000256" key="7">
    <source>
        <dbReference type="ARBA" id="ARBA00022842"/>
    </source>
</evidence>
<dbReference type="Pfam" id="PF05822">
    <property type="entry name" value="UMPH-1"/>
    <property type="match status" value="1"/>
</dbReference>
<dbReference type="SUPFAM" id="SSF56784">
    <property type="entry name" value="HAD-like"/>
    <property type="match status" value="1"/>
</dbReference>
<evidence type="ECO:0000256" key="2">
    <source>
        <dbReference type="ARBA" id="ARBA00008389"/>
    </source>
</evidence>
<gene>
    <name evidence="9" type="ORF">T265_14019</name>
</gene>
<dbReference type="PANTHER" id="PTHR13045:SF0">
    <property type="entry name" value="7-METHYLGUANOSINE PHOSPHATE-SPECIFIC 5'-NUCLEOTIDASE"/>
    <property type="match status" value="1"/>
</dbReference>
<dbReference type="AlphaFoldDB" id="A0A075ADW5"/>
<keyword evidence="7" id="KW-0460">Magnesium</keyword>
<evidence type="ECO:0000256" key="6">
    <source>
        <dbReference type="ARBA" id="ARBA00022801"/>
    </source>
</evidence>
<feature type="non-terminal residue" evidence="9">
    <location>
        <position position="1"/>
    </location>
</feature>
<accession>A0A075ADW5</accession>
<dbReference type="SUPFAM" id="SSF56219">
    <property type="entry name" value="DNase I-like"/>
    <property type="match status" value="1"/>
</dbReference>
<keyword evidence="4" id="KW-0479">Metal-binding</keyword>
<keyword evidence="8" id="KW-0546">Nucleotide metabolism</keyword>
<dbReference type="InterPro" id="IPR036412">
    <property type="entry name" value="HAD-like_sf"/>
</dbReference>
<comment type="similarity">
    <text evidence="2">Belongs to the pyrimidine 5'-nucleotidase family.</text>
</comment>
<organism evidence="9 10">
    <name type="scientific">Opisthorchis viverrini</name>
    <name type="common">Southeast Asian liver fluke</name>
    <dbReference type="NCBI Taxonomy" id="6198"/>
    <lineage>
        <taxon>Eukaryota</taxon>
        <taxon>Metazoa</taxon>
        <taxon>Spiralia</taxon>
        <taxon>Lophotrochozoa</taxon>
        <taxon>Platyhelminthes</taxon>
        <taxon>Trematoda</taxon>
        <taxon>Digenea</taxon>
        <taxon>Opisthorchiida</taxon>
        <taxon>Opisthorchiata</taxon>
        <taxon>Opisthorchiidae</taxon>
        <taxon>Opisthorchis</taxon>
    </lineage>
</organism>
<evidence type="ECO:0000313" key="10">
    <source>
        <dbReference type="Proteomes" id="UP000054324"/>
    </source>
</evidence>
<dbReference type="CTD" id="20328185"/>
<dbReference type="GO" id="GO:0005737">
    <property type="term" value="C:cytoplasm"/>
    <property type="evidence" value="ECO:0007669"/>
    <property type="project" value="InterPro"/>
</dbReference>
<dbReference type="GO" id="GO:0000166">
    <property type="term" value="F:nucleotide binding"/>
    <property type="evidence" value="ECO:0007669"/>
    <property type="project" value="UniProtKB-KW"/>
</dbReference>
<dbReference type="RefSeq" id="XP_009169922.1">
    <property type="nucleotide sequence ID" value="XM_009171658.1"/>
</dbReference>
<evidence type="ECO:0000256" key="5">
    <source>
        <dbReference type="ARBA" id="ARBA00022741"/>
    </source>
</evidence>
<dbReference type="OrthoDB" id="10014216at2759"/>
<dbReference type="InterPro" id="IPR023214">
    <property type="entry name" value="HAD_sf"/>
</dbReference>